<feature type="binding site" evidence="4">
    <location>
        <begin position="128"/>
        <end position="131"/>
    </location>
    <ligand>
        <name>GTP</name>
        <dbReference type="ChEBI" id="CHEBI:37565"/>
    </ligand>
</feature>
<evidence type="ECO:0000313" key="7">
    <source>
        <dbReference type="EMBL" id="KXZ48851.1"/>
    </source>
</evidence>
<keyword evidence="2 4" id="KW-0547">Nucleotide-binding</keyword>
<feature type="region of interest" description="Disordered" evidence="6">
    <location>
        <begin position="203"/>
        <end position="248"/>
    </location>
</feature>
<keyword evidence="5" id="KW-0479">Metal-binding</keyword>
<feature type="binding site" evidence="4">
    <location>
        <position position="72"/>
    </location>
    <ligand>
        <name>GTP</name>
        <dbReference type="ChEBI" id="CHEBI:37565"/>
    </ligand>
</feature>
<dbReference type="GO" id="GO:0005525">
    <property type="term" value="F:GTP binding"/>
    <property type="evidence" value="ECO:0007669"/>
    <property type="project" value="UniProtKB-KW"/>
</dbReference>
<name>A0A150GG85_GONPE</name>
<dbReference type="SUPFAM" id="SSF140860">
    <property type="entry name" value="Pseudo ankyrin repeat-like"/>
    <property type="match status" value="1"/>
</dbReference>
<dbReference type="PANTHER" id="PTHR46090">
    <property type="entry name" value="ADP-RIBOSYLATION FACTOR-LIKE PROTEIN 13B"/>
    <property type="match status" value="1"/>
</dbReference>
<dbReference type="AlphaFoldDB" id="A0A150GG85"/>
<evidence type="ECO:0000256" key="6">
    <source>
        <dbReference type="SAM" id="MobiDB-lite"/>
    </source>
</evidence>
<dbReference type="SMART" id="SM00178">
    <property type="entry name" value="SAR"/>
    <property type="match status" value="1"/>
</dbReference>
<protein>
    <submittedName>
        <fullName evidence="7">Uncharacterized protein</fullName>
    </submittedName>
</protein>
<dbReference type="InterPro" id="IPR036770">
    <property type="entry name" value="Ankyrin_rpt-contain_sf"/>
</dbReference>
<dbReference type="Gene3D" id="3.40.50.300">
    <property type="entry name" value="P-loop containing nucleotide triphosphate hydrolases"/>
    <property type="match status" value="1"/>
</dbReference>
<dbReference type="SUPFAM" id="SSF52540">
    <property type="entry name" value="P-loop containing nucleoside triphosphate hydrolases"/>
    <property type="match status" value="1"/>
</dbReference>
<dbReference type="STRING" id="33097.A0A150GG85"/>
<dbReference type="InterPro" id="IPR006689">
    <property type="entry name" value="Small_GTPase_ARF/SAR"/>
</dbReference>
<comment type="caution">
    <text evidence="7">The sequence shown here is derived from an EMBL/GenBank/DDBJ whole genome shotgun (WGS) entry which is preliminary data.</text>
</comment>
<keyword evidence="3 4" id="KW-0342">GTP-binding</keyword>
<dbReference type="NCBIfam" id="TIGR00231">
    <property type="entry name" value="small_GTP"/>
    <property type="match status" value="1"/>
</dbReference>
<dbReference type="PROSITE" id="PS51417">
    <property type="entry name" value="ARF"/>
    <property type="match status" value="1"/>
</dbReference>
<dbReference type="FunFam" id="3.40.50.300:FF:001166">
    <property type="entry name" value="ADP-ribosylation factor D"/>
    <property type="match status" value="1"/>
</dbReference>
<accession>A0A150GG85</accession>
<keyword evidence="8" id="KW-1185">Reference proteome</keyword>
<evidence type="ECO:0000256" key="4">
    <source>
        <dbReference type="PIRSR" id="PIRSR606689-1"/>
    </source>
</evidence>
<dbReference type="GO" id="GO:0046872">
    <property type="term" value="F:metal ion binding"/>
    <property type="evidence" value="ECO:0007669"/>
    <property type="project" value="UniProtKB-KW"/>
</dbReference>
<dbReference type="InterPro" id="IPR051995">
    <property type="entry name" value="Ciliary_GTPase"/>
</dbReference>
<evidence type="ECO:0000256" key="1">
    <source>
        <dbReference type="ARBA" id="ARBA00010290"/>
    </source>
</evidence>
<feature type="region of interest" description="Disordered" evidence="6">
    <location>
        <begin position="298"/>
        <end position="391"/>
    </location>
</feature>
<reference evidence="8" key="1">
    <citation type="journal article" date="2016" name="Nat. Commun.">
        <title>The Gonium pectorale genome demonstrates co-option of cell cycle regulation during the evolution of multicellularity.</title>
        <authorList>
            <person name="Hanschen E.R."/>
            <person name="Marriage T.N."/>
            <person name="Ferris P.J."/>
            <person name="Hamaji T."/>
            <person name="Toyoda A."/>
            <person name="Fujiyama A."/>
            <person name="Neme R."/>
            <person name="Noguchi H."/>
            <person name="Minakuchi Y."/>
            <person name="Suzuki M."/>
            <person name="Kawai-Toyooka H."/>
            <person name="Smith D.R."/>
            <person name="Sparks H."/>
            <person name="Anderson J."/>
            <person name="Bakaric R."/>
            <person name="Luria V."/>
            <person name="Karger A."/>
            <person name="Kirschner M.W."/>
            <person name="Durand P.M."/>
            <person name="Michod R.E."/>
            <person name="Nozaki H."/>
            <person name="Olson B.J."/>
        </authorList>
    </citation>
    <scope>NUCLEOTIDE SEQUENCE [LARGE SCALE GENOMIC DNA]</scope>
    <source>
        <strain evidence="8">NIES-2863</strain>
    </source>
</reference>
<sequence>MFGLISNCYTFYKKKSERKITLALLGLNNAGKTTILNAIKGEIDEDTTPTFGFNSSTLHEGKYKIDAFDLGGSKGIRSVWSRYLAEVHAIIYVVDAADSGRFEESRKALQDVLENQYMLDKPILVFANKQDLPTAAPAAEVVSNLGLTTCKNSHNVFACTAKPTAGKPVDLRLREGLRWLVGSVDRVYGTLNPRVLADGEAVRQEEEIKRKEREERVRKQREERARQQREEEEQRARAEVEKENVLHDGKAGSLLAPVAASAPPPQAEHVLLPPADGKDTLPAELQLHNGLALGLPHTIESPGKLPPLRRPMEQLPPTSDLRPAVQDQGTWPPSSGGGTGSTGGSPSAVVRAPSGAQAPAANGAVMGPLQSAVSRNGNADDSSGPPSSAVAVEAVGCKPRREDTLDVAAATGQLEACQWLWEMFSSSPPYDGFTAEGVLKTAAGGGQVHVCEWALQLQTERTVKAAAAAARGGHVALMERLLNWRMEMAEGGDEVGPEGEAAAADVARETAELLQAAAHGCGLADLQRLWQRWGPQQQQPPEHFGTCILAAAAGSPTPDWAAKVEWLQARGCPLSTAAAAQVAGLPAASAMERLLWLRARGCPADGRAAVAAGSAGNGHVIAYLMEQQDVAVSALVVMATAASNGHTAVLQLLRTARPGLPLRLSLLLAVPKAQLKTLAWLLEELGQGGAGALDASLFESAAGSGSVELLELLRERGCDWDGRAYAEAARFGHEEVLEWLAERGCPIPCSGQPYVWAIYEDDLPVLRCLLRLGCPWGPAGTVFTEAVAWSPARTVRWLLKAGCPVDREAALEALAERAQERDAPVAEEIRSMLG</sequence>
<dbReference type="InterPro" id="IPR027417">
    <property type="entry name" value="P-loop_NTPase"/>
</dbReference>
<feature type="binding site" evidence="5">
    <location>
        <position position="50"/>
    </location>
    <ligand>
        <name>Mg(2+)</name>
        <dbReference type="ChEBI" id="CHEBI:18420"/>
    </ligand>
</feature>
<keyword evidence="5" id="KW-0460">Magnesium</keyword>
<dbReference type="Proteomes" id="UP000075714">
    <property type="component" value="Unassembled WGS sequence"/>
</dbReference>
<gene>
    <name evidence="7" type="ORF">GPECTOR_25g436</name>
</gene>
<dbReference type="PRINTS" id="PR00328">
    <property type="entry name" value="SAR1GTPBP"/>
</dbReference>
<dbReference type="SMART" id="SM00177">
    <property type="entry name" value="ARF"/>
    <property type="match status" value="1"/>
</dbReference>
<dbReference type="Gene3D" id="1.25.40.20">
    <property type="entry name" value="Ankyrin repeat-containing domain"/>
    <property type="match status" value="1"/>
</dbReference>
<evidence type="ECO:0000256" key="3">
    <source>
        <dbReference type="ARBA" id="ARBA00023134"/>
    </source>
</evidence>
<evidence type="ECO:0000313" key="8">
    <source>
        <dbReference type="Proteomes" id="UP000075714"/>
    </source>
</evidence>
<comment type="similarity">
    <text evidence="1">Belongs to the small GTPase superfamily. Arf family.</text>
</comment>
<dbReference type="CDD" id="cd00878">
    <property type="entry name" value="Arf_Arl"/>
    <property type="match status" value="1"/>
</dbReference>
<organism evidence="7 8">
    <name type="scientific">Gonium pectorale</name>
    <name type="common">Green alga</name>
    <dbReference type="NCBI Taxonomy" id="33097"/>
    <lineage>
        <taxon>Eukaryota</taxon>
        <taxon>Viridiplantae</taxon>
        <taxon>Chlorophyta</taxon>
        <taxon>core chlorophytes</taxon>
        <taxon>Chlorophyceae</taxon>
        <taxon>CS clade</taxon>
        <taxon>Chlamydomonadales</taxon>
        <taxon>Volvocaceae</taxon>
        <taxon>Gonium</taxon>
    </lineage>
</organism>
<dbReference type="EMBL" id="LSYV01000026">
    <property type="protein sequence ID" value="KXZ48851.1"/>
    <property type="molecule type" value="Genomic_DNA"/>
</dbReference>
<evidence type="ECO:0000256" key="5">
    <source>
        <dbReference type="PIRSR" id="PIRSR606689-2"/>
    </source>
</evidence>
<proteinExistence type="inferred from homology"/>
<dbReference type="OrthoDB" id="14717at2759"/>
<feature type="binding site" evidence="4">
    <location>
        <begin position="26"/>
        <end position="33"/>
    </location>
    <ligand>
        <name>GTP</name>
        <dbReference type="ChEBI" id="CHEBI:37565"/>
    </ligand>
</feature>
<dbReference type="Pfam" id="PF00025">
    <property type="entry name" value="Arf"/>
    <property type="match status" value="1"/>
</dbReference>
<feature type="compositionally biased region" description="Polar residues" evidence="6">
    <location>
        <begin position="371"/>
        <end position="386"/>
    </location>
</feature>
<dbReference type="GO" id="GO:0003924">
    <property type="term" value="F:GTPase activity"/>
    <property type="evidence" value="ECO:0007669"/>
    <property type="project" value="InterPro"/>
</dbReference>
<dbReference type="PANTHER" id="PTHR46090:SF2">
    <property type="entry name" value="ADP-RIBOSYLATION FACTOR-LIKE PROTEIN 13B"/>
    <property type="match status" value="1"/>
</dbReference>
<dbReference type="InterPro" id="IPR005225">
    <property type="entry name" value="Small_GTP-bd"/>
</dbReference>
<evidence type="ECO:0000256" key="2">
    <source>
        <dbReference type="ARBA" id="ARBA00022741"/>
    </source>
</evidence>
<feature type="region of interest" description="Disordered" evidence="6">
    <location>
        <begin position="257"/>
        <end position="276"/>
    </location>
</feature>
<feature type="binding site" evidence="5">
    <location>
        <position position="33"/>
    </location>
    <ligand>
        <name>Mg(2+)</name>
        <dbReference type="ChEBI" id="CHEBI:18420"/>
    </ligand>
</feature>